<organism evidence="2 3">
    <name type="scientific">Tagetes erecta</name>
    <name type="common">African marigold</name>
    <dbReference type="NCBI Taxonomy" id="13708"/>
    <lineage>
        <taxon>Eukaryota</taxon>
        <taxon>Viridiplantae</taxon>
        <taxon>Streptophyta</taxon>
        <taxon>Embryophyta</taxon>
        <taxon>Tracheophyta</taxon>
        <taxon>Spermatophyta</taxon>
        <taxon>Magnoliopsida</taxon>
        <taxon>eudicotyledons</taxon>
        <taxon>Gunneridae</taxon>
        <taxon>Pentapetalae</taxon>
        <taxon>asterids</taxon>
        <taxon>campanulids</taxon>
        <taxon>Asterales</taxon>
        <taxon>Asteraceae</taxon>
        <taxon>Asteroideae</taxon>
        <taxon>Heliantheae alliance</taxon>
        <taxon>Tageteae</taxon>
        <taxon>Tagetes</taxon>
    </lineage>
</organism>
<evidence type="ECO:0000313" key="2">
    <source>
        <dbReference type="EMBL" id="KAK1417506.1"/>
    </source>
</evidence>
<dbReference type="AlphaFoldDB" id="A0AAD8KAG3"/>
<accession>A0AAD8KAG3</accession>
<evidence type="ECO:0000313" key="3">
    <source>
        <dbReference type="Proteomes" id="UP001229421"/>
    </source>
</evidence>
<evidence type="ECO:0000256" key="1">
    <source>
        <dbReference type="SAM" id="Phobius"/>
    </source>
</evidence>
<reference evidence="2" key="1">
    <citation type="journal article" date="2023" name="bioRxiv">
        <title>Improved chromosome-level genome assembly for marigold (Tagetes erecta).</title>
        <authorList>
            <person name="Jiang F."/>
            <person name="Yuan L."/>
            <person name="Wang S."/>
            <person name="Wang H."/>
            <person name="Xu D."/>
            <person name="Wang A."/>
            <person name="Fan W."/>
        </authorList>
    </citation>
    <scope>NUCLEOTIDE SEQUENCE</scope>
    <source>
        <strain evidence="2">WSJ</strain>
        <tissue evidence="2">Leaf</tissue>
    </source>
</reference>
<proteinExistence type="predicted"/>
<feature type="transmembrane region" description="Helical" evidence="1">
    <location>
        <begin position="63"/>
        <end position="78"/>
    </location>
</feature>
<keyword evidence="1" id="KW-0812">Transmembrane</keyword>
<keyword evidence="1" id="KW-0472">Membrane</keyword>
<keyword evidence="1" id="KW-1133">Transmembrane helix</keyword>
<name>A0AAD8KAG3_TARER</name>
<sequence length="79" mass="9096">MRKSLLHQSKSLNATLDSSITHLLPPSPTTKPQHNLICNLRCDVIDHPTESPSVDSNHRHRNNFYWLLVLVVFLHLGYK</sequence>
<comment type="caution">
    <text evidence="2">The sequence shown here is derived from an EMBL/GenBank/DDBJ whole genome shotgun (WGS) entry which is preliminary data.</text>
</comment>
<gene>
    <name evidence="2" type="ORF">QVD17_26635</name>
</gene>
<keyword evidence="3" id="KW-1185">Reference proteome</keyword>
<dbReference type="EMBL" id="JAUHHV010000007">
    <property type="protein sequence ID" value="KAK1417506.1"/>
    <property type="molecule type" value="Genomic_DNA"/>
</dbReference>
<protein>
    <recommendedName>
        <fullName evidence="4">Transmembrane protein</fullName>
    </recommendedName>
</protein>
<evidence type="ECO:0008006" key="4">
    <source>
        <dbReference type="Google" id="ProtNLM"/>
    </source>
</evidence>
<dbReference type="Proteomes" id="UP001229421">
    <property type="component" value="Unassembled WGS sequence"/>
</dbReference>